<protein>
    <submittedName>
        <fullName evidence="1">Uncharacterized protein</fullName>
    </submittedName>
</protein>
<evidence type="ECO:0000313" key="2">
    <source>
        <dbReference type="Proteomes" id="UP000299102"/>
    </source>
</evidence>
<name>A0A4C2A9F6_EUMVA</name>
<comment type="caution">
    <text evidence="1">The sequence shown here is derived from an EMBL/GenBank/DDBJ whole genome shotgun (WGS) entry which is preliminary data.</text>
</comment>
<sequence>MQPTPMRRIPAAVPRRSRARLRATRGGPSCCSVLLRVRKVVGSQLSRAKPVNGNVKVKNEILDIVDTTLFLGLCLDTCGDYCMRTPSFGTDFGDDRSMDCAYMIARTSKNSDFGSVVDGVGFETEDNGFDLDHGRVGR</sequence>
<proteinExistence type="predicted"/>
<gene>
    <name evidence="1" type="ORF">EVAR_97470_1</name>
</gene>
<dbReference type="EMBL" id="BGZK01002688">
    <property type="protein sequence ID" value="GBP95834.1"/>
    <property type="molecule type" value="Genomic_DNA"/>
</dbReference>
<reference evidence="1 2" key="1">
    <citation type="journal article" date="2019" name="Commun. Biol.">
        <title>The bagworm genome reveals a unique fibroin gene that provides high tensile strength.</title>
        <authorList>
            <person name="Kono N."/>
            <person name="Nakamura H."/>
            <person name="Ohtoshi R."/>
            <person name="Tomita M."/>
            <person name="Numata K."/>
            <person name="Arakawa K."/>
        </authorList>
    </citation>
    <scope>NUCLEOTIDE SEQUENCE [LARGE SCALE GENOMIC DNA]</scope>
</reference>
<dbReference type="OrthoDB" id="426210at2759"/>
<organism evidence="1 2">
    <name type="scientific">Eumeta variegata</name>
    <name type="common">Bagworm moth</name>
    <name type="synonym">Eumeta japonica</name>
    <dbReference type="NCBI Taxonomy" id="151549"/>
    <lineage>
        <taxon>Eukaryota</taxon>
        <taxon>Metazoa</taxon>
        <taxon>Ecdysozoa</taxon>
        <taxon>Arthropoda</taxon>
        <taxon>Hexapoda</taxon>
        <taxon>Insecta</taxon>
        <taxon>Pterygota</taxon>
        <taxon>Neoptera</taxon>
        <taxon>Endopterygota</taxon>
        <taxon>Lepidoptera</taxon>
        <taxon>Glossata</taxon>
        <taxon>Ditrysia</taxon>
        <taxon>Tineoidea</taxon>
        <taxon>Psychidae</taxon>
        <taxon>Oiketicinae</taxon>
        <taxon>Eumeta</taxon>
    </lineage>
</organism>
<dbReference type="AlphaFoldDB" id="A0A4C2A9F6"/>
<accession>A0A4C2A9F6</accession>
<keyword evidence="2" id="KW-1185">Reference proteome</keyword>
<dbReference type="Proteomes" id="UP000299102">
    <property type="component" value="Unassembled WGS sequence"/>
</dbReference>
<evidence type="ECO:0000313" key="1">
    <source>
        <dbReference type="EMBL" id="GBP95834.1"/>
    </source>
</evidence>